<gene>
    <name evidence="5" type="ORF">THIARS_40008</name>
</gene>
<dbReference type="InterPro" id="IPR050090">
    <property type="entry name" value="Tyrosine_recombinase_XerCD"/>
</dbReference>
<proteinExistence type="predicted"/>
<reference evidence="5 6" key="1">
    <citation type="submission" date="2016-06" db="EMBL/GenBank/DDBJ databases">
        <authorList>
            <person name="Kjaerup R.B."/>
            <person name="Dalgaard T.S."/>
            <person name="Juul-Madsen H.R."/>
        </authorList>
    </citation>
    <scope>NUCLEOTIDE SEQUENCE [LARGE SCALE GENOMIC DNA]</scope>
    <source>
        <strain evidence="5 6">DSM 16361</strain>
    </source>
</reference>
<dbReference type="Gene3D" id="1.10.150.130">
    <property type="match status" value="1"/>
</dbReference>
<dbReference type="Gene3D" id="1.10.443.10">
    <property type="entry name" value="Intergrase catalytic core"/>
    <property type="match status" value="1"/>
</dbReference>
<keyword evidence="2" id="KW-0238">DNA-binding</keyword>
<dbReference type="PANTHER" id="PTHR30349">
    <property type="entry name" value="PHAGE INTEGRASE-RELATED"/>
    <property type="match status" value="1"/>
</dbReference>
<evidence type="ECO:0000256" key="2">
    <source>
        <dbReference type="ARBA" id="ARBA00023125"/>
    </source>
</evidence>
<dbReference type="PROSITE" id="PS51898">
    <property type="entry name" value="TYR_RECOMBINASE"/>
    <property type="match status" value="1"/>
</dbReference>
<evidence type="ECO:0000313" key="5">
    <source>
        <dbReference type="EMBL" id="SBP86387.1"/>
    </source>
</evidence>
<dbReference type="GO" id="GO:0006310">
    <property type="term" value="P:DNA recombination"/>
    <property type="evidence" value="ECO:0007669"/>
    <property type="project" value="UniProtKB-KW"/>
</dbReference>
<evidence type="ECO:0000256" key="3">
    <source>
        <dbReference type="ARBA" id="ARBA00023172"/>
    </source>
</evidence>
<keyword evidence="1" id="KW-0229">DNA integration</keyword>
<keyword evidence="6" id="KW-1185">Reference proteome</keyword>
<protein>
    <recommendedName>
        <fullName evidence="4">Tyr recombinase domain-containing protein</fullName>
    </recommendedName>
</protein>
<evidence type="ECO:0000256" key="1">
    <source>
        <dbReference type="ARBA" id="ARBA00022908"/>
    </source>
</evidence>
<evidence type="ECO:0000259" key="4">
    <source>
        <dbReference type="PROSITE" id="PS51898"/>
    </source>
</evidence>
<dbReference type="Pfam" id="PF00589">
    <property type="entry name" value="Phage_integrase"/>
    <property type="match status" value="1"/>
</dbReference>
<dbReference type="InterPro" id="IPR002104">
    <property type="entry name" value="Integrase_catalytic"/>
</dbReference>
<evidence type="ECO:0000313" key="6">
    <source>
        <dbReference type="Proteomes" id="UP000214566"/>
    </source>
</evidence>
<dbReference type="InterPro" id="IPR011010">
    <property type="entry name" value="DNA_brk_join_enz"/>
</dbReference>
<sequence length="294" mass="33943">MAAITHRPSGHYQVRVRIEGRYITKTLRTKAEAERWANVISSEVILGTYFDRSHAVKTHMGDLLERYIAEVTPTKKSAAKEAQRLRMLKREFGHYTLAALQPEVIENFKLRRLAQRSAQTVVHDLNSLRTVINHARLAWGLKIPSNPAENIKNPKLPHSAQRKRRVSADEERYLLLAARQYDSPLLPIMQLAVETAMRAGEMLRVRWRDVRLDERFVKLYDTKNGEDRDVPLSSRALALLHALKPGAMDETARIFPAYEKSDCYQKAWQKLKPRRPPKLPHFWPPKLLHLAGVI</sequence>
<name>A0A238CZG6_THIDL</name>
<dbReference type="GO" id="GO:0015074">
    <property type="term" value="P:DNA integration"/>
    <property type="evidence" value="ECO:0007669"/>
    <property type="project" value="UniProtKB-KW"/>
</dbReference>
<dbReference type="AlphaFoldDB" id="A0A238CZG6"/>
<dbReference type="Proteomes" id="UP000214566">
    <property type="component" value="Unassembled WGS sequence"/>
</dbReference>
<dbReference type="InterPro" id="IPR010998">
    <property type="entry name" value="Integrase_recombinase_N"/>
</dbReference>
<dbReference type="SUPFAM" id="SSF56349">
    <property type="entry name" value="DNA breaking-rejoining enzymes"/>
    <property type="match status" value="1"/>
</dbReference>
<dbReference type="InterPro" id="IPR013762">
    <property type="entry name" value="Integrase-like_cat_sf"/>
</dbReference>
<feature type="domain" description="Tyr recombinase" evidence="4">
    <location>
        <begin position="161"/>
        <end position="294"/>
    </location>
</feature>
<dbReference type="PANTHER" id="PTHR30349:SF94">
    <property type="entry name" value="INTEGRASE_RECOMBINASE HI_1414-RELATED"/>
    <property type="match status" value="1"/>
</dbReference>
<accession>A0A238CZG6</accession>
<keyword evidence="3" id="KW-0233">DNA recombination</keyword>
<dbReference type="GO" id="GO:0003677">
    <property type="term" value="F:DNA binding"/>
    <property type="evidence" value="ECO:0007669"/>
    <property type="project" value="UniProtKB-KW"/>
</dbReference>
<dbReference type="RefSeq" id="WP_186436520.1">
    <property type="nucleotide sequence ID" value="NZ_LT592170.1"/>
</dbReference>
<dbReference type="EMBL" id="FLMQ01000034">
    <property type="protein sequence ID" value="SBP86387.1"/>
    <property type="molecule type" value="Genomic_DNA"/>
</dbReference>
<organism evidence="5 6">
    <name type="scientific">Thiomonas delicata</name>
    <name type="common">Thiomonas cuprina</name>
    <dbReference type="NCBI Taxonomy" id="364030"/>
    <lineage>
        <taxon>Bacteria</taxon>
        <taxon>Pseudomonadati</taxon>
        <taxon>Pseudomonadota</taxon>
        <taxon>Betaproteobacteria</taxon>
        <taxon>Burkholderiales</taxon>
        <taxon>Thiomonas</taxon>
    </lineage>
</organism>